<accession>A0A834T8Q5</accession>
<dbReference type="EMBL" id="JAAIUW010000009">
    <property type="protein sequence ID" value="KAF7817524.1"/>
    <property type="molecule type" value="Genomic_DNA"/>
</dbReference>
<comment type="caution">
    <text evidence="1">The sequence shown here is derived from an EMBL/GenBank/DDBJ whole genome shotgun (WGS) entry which is preliminary data.</text>
</comment>
<organism evidence="1 2">
    <name type="scientific">Senna tora</name>
    <dbReference type="NCBI Taxonomy" id="362788"/>
    <lineage>
        <taxon>Eukaryota</taxon>
        <taxon>Viridiplantae</taxon>
        <taxon>Streptophyta</taxon>
        <taxon>Embryophyta</taxon>
        <taxon>Tracheophyta</taxon>
        <taxon>Spermatophyta</taxon>
        <taxon>Magnoliopsida</taxon>
        <taxon>eudicotyledons</taxon>
        <taxon>Gunneridae</taxon>
        <taxon>Pentapetalae</taxon>
        <taxon>rosids</taxon>
        <taxon>fabids</taxon>
        <taxon>Fabales</taxon>
        <taxon>Fabaceae</taxon>
        <taxon>Caesalpinioideae</taxon>
        <taxon>Cassia clade</taxon>
        <taxon>Senna</taxon>
    </lineage>
</organism>
<evidence type="ECO:0000313" key="2">
    <source>
        <dbReference type="Proteomes" id="UP000634136"/>
    </source>
</evidence>
<proteinExistence type="predicted"/>
<name>A0A834T8Q5_9FABA</name>
<dbReference type="AlphaFoldDB" id="A0A834T8Q5"/>
<sequence>MEVKAWSLKMKEYDKERERVEWAIGTTGDVDNFYGLTHLK</sequence>
<reference evidence="1" key="1">
    <citation type="submission" date="2020-09" db="EMBL/GenBank/DDBJ databases">
        <title>Genome-Enabled Discovery of Anthraquinone Biosynthesis in Senna tora.</title>
        <authorList>
            <person name="Kang S.-H."/>
            <person name="Pandey R.P."/>
            <person name="Lee C.-M."/>
            <person name="Sim J.-S."/>
            <person name="Jeong J.-T."/>
            <person name="Choi B.-S."/>
            <person name="Jung M."/>
            <person name="Ginzburg D."/>
            <person name="Zhao K."/>
            <person name="Won S.Y."/>
            <person name="Oh T.-J."/>
            <person name="Yu Y."/>
            <person name="Kim N.-H."/>
            <person name="Lee O.R."/>
            <person name="Lee T.-H."/>
            <person name="Bashyal P."/>
            <person name="Kim T.-S."/>
            <person name="Lee W.-H."/>
            <person name="Kawkins C."/>
            <person name="Kim C.-K."/>
            <person name="Kim J.S."/>
            <person name="Ahn B.O."/>
            <person name="Rhee S.Y."/>
            <person name="Sohng J.K."/>
        </authorList>
    </citation>
    <scope>NUCLEOTIDE SEQUENCE</scope>
    <source>
        <tissue evidence="1">Leaf</tissue>
    </source>
</reference>
<evidence type="ECO:0000313" key="1">
    <source>
        <dbReference type="EMBL" id="KAF7817524.1"/>
    </source>
</evidence>
<gene>
    <name evidence="1" type="ORF">G2W53_031493</name>
</gene>
<protein>
    <submittedName>
        <fullName evidence="1">Uncharacterized protein</fullName>
    </submittedName>
</protein>
<dbReference type="Proteomes" id="UP000634136">
    <property type="component" value="Unassembled WGS sequence"/>
</dbReference>
<keyword evidence="2" id="KW-1185">Reference proteome</keyword>